<feature type="domain" description="Resolvase/invertase-type recombinase catalytic" evidence="6">
    <location>
        <begin position="60"/>
        <end position="101"/>
    </location>
</feature>
<feature type="non-terminal residue" evidence="7">
    <location>
        <position position="101"/>
    </location>
</feature>
<dbReference type="GO" id="GO:0003677">
    <property type="term" value="F:DNA binding"/>
    <property type="evidence" value="ECO:0007669"/>
    <property type="project" value="UniProtKB-KW"/>
</dbReference>
<keyword evidence="3" id="KW-0233">DNA recombination</keyword>
<feature type="active site" description="O-(5'-phospho-DNA)-serine intermediate" evidence="4">
    <location>
        <position position="68"/>
    </location>
</feature>
<gene>
    <name evidence="7" type="ORF">JEU22_18370</name>
</gene>
<dbReference type="InterPro" id="IPR006118">
    <property type="entry name" value="Recombinase_CS"/>
</dbReference>
<protein>
    <submittedName>
        <fullName evidence="7">Recombinase family protein</fullName>
    </submittedName>
</protein>
<dbReference type="InterPro" id="IPR051491">
    <property type="entry name" value="Recombinase/Transposase-rel"/>
</dbReference>
<dbReference type="GO" id="GO:0006355">
    <property type="term" value="P:regulation of DNA-templated transcription"/>
    <property type="evidence" value="ECO:0007669"/>
    <property type="project" value="InterPro"/>
</dbReference>
<accession>A0A8I1JKQ7</accession>
<dbReference type="SUPFAM" id="SSF46955">
    <property type="entry name" value="Putative DNA-binding domain"/>
    <property type="match status" value="1"/>
</dbReference>
<feature type="domain" description="HTH merR-type" evidence="5">
    <location>
        <begin position="3"/>
        <end position="43"/>
    </location>
</feature>
<dbReference type="AlphaFoldDB" id="A0A8I1JKQ7"/>
<evidence type="ECO:0000313" key="7">
    <source>
        <dbReference type="EMBL" id="MBI6885876.1"/>
    </source>
</evidence>
<dbReference type="GO" id="GO:0000150">
    <property type="term" value="F:DNA strand exchange activity"/>
    <property type="evidence" value="ECO:0007669"/>
    <property type="project" value="InterPro"/>
</dbReference>
<dbReference type="InterPro" id="IPR000551">
    <property type="entry name" value="MerR-type_HTH_dom"/>
</dbReference>
<evidence type="ECO:0000256" key="3">
    <source>
        <dbReference type="ARBA" id="ARBA00023172"/>
    </source>
</evidence>
<comment type="caution">
    <text evidence="7">The sequence shown here is derived from an EMBL/GenBank/DDBJ whole genome shotgun (WGS) entry which is preliminary data.</text>
</comment>
<dbReference type="Gene3D" id="3.40.50.1390">
    <property type="entry name" value="Resolvase, N-terminal catalytic domain"/>
    <property type="match status" value="1"/>
</dbReference>
<dbReference type="Gene3D" id="1.10.1660.10">
    <property type="match status" value="1"/>
</dbReference>
<dbReference type="PANTHER" id="PTHR36172:SF1">
    <property type="entry name" value="RESOLVASE-RELATED"/>
    <property type="match status" value="1"/>
</dbReference>
<evidence type="ECO:0000259" key="5">
    <source>
        <dbReference type="PROSITE" id="PS50937"/>
    </source>
</evidence>
<dbReference type="InterPro" id="IPR036162">
    <property type="entry name" value="Resolvase-like_N_sf"/>
</dbReference>
<dbReference type="PROSITE" id="PS50937">
    <property type="entry name" value="HTH_MERR_2"/>
    <property type="match status" value="1"/>
</dbReference>
<evidence type="ECO:0000313" key="8">
    <source>
        <dbReference type="Proteomes" id="UP000637061"/>
    </source>
</evidence>
<organism evidence="7 8">
    <name type="scientific">Pseudomonas putida</name>
    <name type="common">Arthrobacter siderocapsulatus</name>
    <dbReference type="NCBI Taxonomy" id="303"/>
    <lineage>
        <taxon>Bacteria</taxon>
        <taxon>Pseudomonadati</taxon>
        <taxon>Pseudomonadota</taxon>
        <taxon>Gammaproteobacteria</taxon>
        <taxon>Pseudomonadales</taxon>
        <taxon>Pseudomonadaceae</taxon>
        <taxon>Pseudomonas</taxon>
    </lineage>
</organism>
<dbReference type="Pfam" id="PF00239">
    <property type="entry name" value="Resolvase"/>
    <property type="match status" value="1"/>
</dbReference>
<evidence type="ECO:0000256" key="2">
    <source>
        <dbReference type="ARBA" id="ARBA00023125"/>
    </source>
</evidence>
<dbReference type="Proteomes" id="UP000637061">
    <property type="component" value="Unassembled WGS sequence"/>
</dbReference>
<dbReference type="InterPro" id="IPR009061">
    <property type="entry name" value="DNA-bd_dom_put_sf"/>
</dbReference>
<evidence type="ECO:0000259" key="6">
    <source>
        <dbReference type="PROSITE" id="PS51736"/>
    </source>
</evidence>
<dbReference type="InterPro" id="IPR006119">
    <property type="entry name" value="Resolv_N"/>
</dbReference>
<dbReference type="RefSeq" id="WP_198747803.1">
    <property type="nucleotide sequence ID" value="NZ_JAEHTE010000023.1"/>
</dbReference>
<keyword evidence="1" id="KW-0229">DNA integration</keyword>
<keyword evidence="2" id="KW-0238">DNA-binding</keyword>
<dbReference type="PANTHER" id="PTHR36172">
    <property type="match status" value="1"/>
</dbReference>
<dbReference type="GO" id="GO:0015074">
    <property type="term" value="P:DNA integration"/>
    <property type="evidence" value="ECO:0007669"/>
    <property type="project" value="UniProtKB-KW"/>
</dbReference>
<name>A0A8I1JKQ7_PSEPU</name>
<sequence>MQHVSIGQASELLGVALSTLRRWGAEGRLQPAFRTCGGHRRYSLLDLNALCGKSLPDERKAVAYARVSSHDQKVDLERQKRRLEQHCQEVGYANLEILTDL</sequence>
<dbReference type="PROSITE" id="PS00397">
    <property type="entry name" value="RECOMBINASES_1"/>
    <property type="match status" value="1"/>
</dbReference>
<reference evidence="7" key="1">
    <citation type="submission" date="2020-12" db="EMBL/GenBank/DDBJ databases">
        <title>Enhanced detection system for hospital associated transmission using whole genome sequencing surveillance.</title>
        <authorList>
            <person name="Harrison L.H."/>
            <person name="Van Tyne D."/>
            <person name="Marsh J.W."/>
            <person name="Griffith M.P."/>
            <person name="Snyder D.J."/>
            <person name="Cooper V.S."/>
            <person name="Mustapha M."/>
        </authorList>
    </citation>
    <scope>NUCLEOTIDE SEQUENCE</scope>
    <source>
        <strain evidence="7">PSB00042</strain>
    </source>
</reference>
<dbReference type="Pfam" id="PF00376">
    <property type="entry name" value="MerR"/>
    <property type="match status" value="1"/>
</dbReference>
<dbReference type="CDD" id="cd04762">
    <property type="entry name" value="HTH_MerR-trunc"/>
    <property type="match status" value="1"/>
</dbReference>
<dbReference type="EMBL" id="JAEHTE010000023">
    <property type="protein sequence ID" value="MBI6885876.1"/>
    <property type="molecule type" value="Genomic_DNA"/>
</dbReference>
<proteinExistence type="predicted"/>
<evidence type="ECO:0000256" key="4">
    <source>
        <dbReference type="PROSITE-ProRule" id="PRU10137"/>
    </source>
</evidence>
<dbReference type="PROSITE" id="PS51736">
    <property type="entry name" value="RECOMBINASES_3"/>
    <property type="match status" value="1"/>
</dbReference>
<evidence type="ECO:0000256" key="1">
    <source>
        <dbReference type="ARBA" id="ARBA00022908"/>
    </source>
</evidence>